<feature type="compositionally biased region" description="Acidic residues" evidence="1">
    <location>
        <begin position="543"/>
        <end position="583"/>
    </location>
</feature>
<feature type="compositionally biased region" description="Acidic residues" evidence="1">
    <location>
        <begin position="592"/>
        <end position="605"/>
    </location>
</feature>
<keyword evidence="3" id="KW-1185">Reference proteome</keyword>
<proteinExistence type="predicted"/>
<dbReference type="AlphaFoldDB" id="A0AAE1PE43"/>
<feature type="compositionally biased region" description="Basic and acidic residues" evidence="1">
    <location>
        <begin position="211"/>
        <end position="253"/>
    </location>
</feature>
<feature type="region of interest" description="Disordered" evidence="1">
    <location>
        <begin position="509"/>
        <end position="673"/>
    </location>
</feature>
<gene>
    <name evidence="2" type="ORF">Pmani_021476</name>
</gene>
<feature type="compositionally biased region" description="Polar residues" evidence="1">
    <location>
        <begin position="199"/>
        <end position="210"/>
    </location>
</feature>
<feature type="compositionally biased region" description="Basic and acidic residues" evidence="1">
    <location>
        <begin position="627"/>
        <end position="644"/>
    </location>
</feature>
<feature type="compositionally biased region" description="Basic and acidic residues" evidence="1">
    <location>
        <begin position="394"/>
        <end position="420"/>
    </location>
</feature>
<comment type="caution">
    <text evidence="2">The sequence shown here is derived from an EMBL/GenBank/DDBJ whole genome shotgun (WGS) entry which is preliminary data.</text>
</comment>
<feature type="compositionally biased region" description="Basic and acidic residues" evidence="1">
    <location>
        <begin position="151"/>
        <end position="162"/>
    </location>
</feature>
<feature type="compositionally biased region" description="Basic and acidic residues" evidence="1">
    <location>
        <begin position="73"/>
        <end position="82"/>
    </location>
</feature>
<sequence>MNASYNQTVSRHSYNIISDVYVCCYQFVGAVKVYCTTAANMPGQFDREGYDSGSYSGSSHYDHRVRHSSSPRHLREENRREQGYWPQSNMSGGEMRGYYNPSSRRSNSLSIEKSRVALDIISAVLAYDSPLNERQGPPPSKQPRMEWGGMRPDEELPRDHHYSQSVWERLGQGGSTHHHPSHSGSGDHQDRRMAKSHQSKPLYNARTSKSSSRDPQSKEGKAVPTHWREASTRTRGEEPKEERRDNEDQRDAEDMLTEEDLNVPSEALKCHICSCFKFSSVRAYYQHLNGRRHKFLRTAYQAKITAMIGLLRSNSQMAELQRTPKNRLLSKNTANSKCVLCQCDMNFLKTHTSSWEHKALVRYVHGRCCGQSFTTRDKVEEHILSVEHHQNEWNKQMRQEKEKKKLEEREMNQEEGEKTGGRKKRICFNEEKLYGNVVEELHRKSRQPKVTSLKSLEPFDPAVPIGLNFLWKTVSYRCDVCPNAKMVHRNVMEQHFHGVEHYNNIVNHLKLKKDEKTPTQDQNKSRGRKRENDNSEEERLAVEDEDEDQVKEEEHNDNEDEKEISCEDIGDMETVDEVVDDDVIVEKIEGDSSADDDDNDPNNSDDPDKYDCDPSEDNGANNDEDTKDNHDKACDEEKIGEETVKRRRRTEASCTHSSTTWKLQECSKETKEI</sequence>
<organism evidence="2 3">
    <name type="scientific">Petrolisthes manimaculis</name>
    <dbReference type="NCBI Taxonomy" id="1843537"/>
    <lineage>
        <taxon>Eukaryota</taxon>
        <taxon>Metazoa</taxon>
        <taxon>Ecdysozoa</taxon>
        <taxon>Arthropoda</taxon>
        <taxon>Crustacea</taxon>
        <taxon>Multicrustacea</taxon>
        <taxon>Malacostraca</taxon>
        <taxon>Eumalacostraca</taxon>
        <taxon>Eucarida</taxon>
        <taxon>Decapoda</taxon>
        <taxon>Pleocyemata</taxon>
        <taxon>Anomura</taxon>
        <taxon>Galatheoidea</taxon>
        <taxon>Porcellanidae</taxon>
        <taxon>Petrolisthes</taxon>
    </lineage>
</organism>
<reference evidence="2" key="1">
    <citation type="submission" date="2023-11" db="EMBL/GenBank/DDBJ databases">
        <title>Genome assemblies of two species of porcelain crab, Petrolisthes cinctipes and Petrolisthes manimaculis (Anomura: Porcellanidae).</title>
        <authorList>
            <person name="Angst P."/>
        </authorList>
    </citation>
    <scope>NUCLEOTIDE SEQUENCE</scope>
    <source>
        <strain evidence="2">PB745_02</strain>
        <tissue evidence="2">Gill</tissue>
    </source>
</reference>
<feature type="compositionally biased region" description="Basic residues" evidence="1">
    <location>
        <begin position="63"/>
        <end position="72"/>
    </location>
</feature>
<protein>
    <submittedName>
        <fullName evidence="2">Uncharacterized protein</fullName>
    </submittedName>
</protein>
<accession>A0AAE1PE43</accession>
<evidence type="ECO:0000313" key="2">
    <source>
        <dbReference type="EMBL" id="KAK4306718.1"/>
    </source>
</evidence>
<evidence type="ECO:0000313" key="3">
    <source>
        <dbReference type="Proteomes" id="UP001292094"/>
    </source>
</evidence>
<feature type="region of interest" description="Disordered" evidence="1">
    <location>
        <begin position="51"/>
        <end position="106"/>
    </location>
</feature>
<feature type="region of interest" description="Disordered" evidence="1">
    <location>
        <begin position="394"/>
        <end position="421"/>
    </location>
</feature>
<feature type="compositionally biased region" description="Polar residues" evidence="1">
    <location>
        <begin position="652"/>
        <end position="662"/>
    </location>
</feature>
<dbReference type="Proteomes" id="UP001292094">
    <property type="component" value="Unassembled WGS sequence"/>
</dbReference>
<dbReference type="EMBL" id="JAWZYT010002096">
    <property type="protein sequence ID" value="KAK4306718.1"/>
    <property type="molecule type" value="Genomic_DNA"/>
</dbReference>
<evidence type="ECO:0000256" key="1">
    <source>
        <dbReference type="SAM" id="MobiDB-lite"/>
    </source>
</evidence>
<feature type="region of interest" description="Disordered" evidence="1">
    <location>
        <begin position="130"/>
        <end position="253"/>
    </location>
</feature>
<feature type="compositionally biased region" description="Basic and acidic residues" evidence="1">
    <location>
        <begin position="530"/>
        <end position="542"/>
    </location>
</feature>
<name>A0AAE1PE43_9EUCA</name>